<sequence length="272" mass="31841">MNYSNLTIDIPRTVYEKRQAKSKANQTQVNQVSALKQNLQKQNQTKKKTNSYQVGQEQSNKPIIQKKKRQSEQIQKQLINSSPQQQDNNLDKNALTQNDKIEQKPKYNIEDEIINENLQISTQKYNKQNNKNINNCNLNQSIKNQEDIYIDIDNQSDIQNKSSIIDIPLENIPQNQEQMISYLKDNQNHISQIQQEKNKFLEESYLVLKNNQNDWSNNNIIVQNYSKIYDKESSLNEDLSQTNRPLFNQINKSSNNTIIKGSKQDIDNTFFA</sequence>
<feature type="compositionally biased region" description="Polar residues" evidence="1">
    <location>
        <begin position="72"/>
        <end position="88"/>
    </location>
</feature>
<reference evidence="2 3" key="1">
    <citation type="journal article" date="2015" name="Sci. Rep.">
        <title>Genome of the facultative scuticociliatosis pathogen Pseudocohnilembus persalinus provides insight into its virulence through horizontal gene transfer.</title>
        <authorList>
            <person name="Xiong J."/>
            <person name="Wang G."/>
            <person name="Cheng J."/>
            <person name="Tian M."/>
            <person name="Pan X."/>
            <person name="Warren A."/>
            <person name="Jiang C."/>
            <person name="Yuan D."/>
            <person name="Miao W."/>
        </authorList>
    </citation>
    <scope>NUCLEOTIDE SEQUENCE [LARGE SCALE GENOMIC DNA]</scope>
    <source>
        <strain evidence="2">36N120E</strain>
    </source>
</reference>
<protein>
    <submittedName>
        <fullName evidence="2">Uncharacterized protein</fullName>
    </submittedName>
</protein>
<gene>
    <name evidence="2" type="ORF">PPERSA_10263</name>
</gene>
<name>A0A0V0R036_PSEPJ</name>
<dbReference type="EMBL" id="LDAU01000078">
    <property type="protein sequence ID" value="KRX07875.1"/>
    <property type="molecule type" value="Genomic_DNA"/>
</dbReference>
<organism evidence="2 3">
    <name type="scientific">Pseudocohnilembus persalinus</name>
    <name type="common">Ciliate</name>
    <dbReference type="NCBI Taxonomy" id="266149"/>
    <lineage>
        <taxon>Eukaryota</taxon>
        <taxon>Sar</taxon>
        <taxon>Alveolata</taxon>
        <taxon>Ciliophora</taxon>
        <taxon>Intramacronucleata</taxon>
        <taxon>Oligohymenophorea</taxon>
        <taxon>Scuticociliatia</taxon>
        <taxon>Philasterida</taxon>
        <taxon>Pseudocohnilembidae</taxon>
        <taxon>Pseudocohnilembus</taxon>
    </lineage>
</organism>
<dbReference type="InParanoid" id="A0A0V0R036"/>
<feature type="region of interest" description="Disordered" evidence="1">
    <location>
        <begin position="37"/>
        <end position="103"/>
    </location>
</feature>
<feature type="compositionally biased region" description="Polar residues" evidence="1">
    <location>
        <begin position="51"/>
        <end position="62"/>
    </location>
</feature>
<dbReference type="Proteomes" id="UP000054937">
    <property type="component" value="Unassembled WGS sequence"/>
</dbReference>
<accession>A0A0V0R036</accession>
<keyword evidence="3" id="KW-1185">Reference proteome</keyword>
<comment type="caution">
    <text evidence="2">The sequence shown here is derived from an EMBL/GenBank/DDBJ whole genome shotgun (WGS) entry which is preliminary data.</text>
</comment>
<evidence type="ECO:0000256" key="1">
    <source>
        <dbReference type="SAM" id="MobiDB-lite"/>
    </source>
</evidence>
<dbReference type="AlphaFoldDB" id="A0A0V0R036"/>
<proteinExistence type="predicted"/>
<evidence type="ECO:0000313" key="3">
    <source>
        <dbReference type="Proteomes" id="UP000054937"/>
    </source>
</evidence>
<evidence type="ECO:0000313" key="2">
    <source>
        <dbReference type="EMBL" id="KRX07875.1"/>
    </source>
</evidence>